<dbReference type="InterPro" id="IPR003346">
    <property type="entry name" value="Transposase_20"/>
</dbReference>
<evidence type="ECO:0000259" key="2">
    <source>
        <dbReference type="Pfam" id="PF02371"/>
    </source>
</evidence>
<dbReference type="GO" id="GO:0003677">
    <property type="term" value="F:DNA binding"/>
    <property type="evidence" value="ECO:0007669"/>
    <property type="project" value="InterPro"/>
</dbReference>
<dbReference type="GO" id="GO:0004803">
    <property type="term" value="F:transposase activity"/>
    <property type="evidence" value="ECO:0007669"/>
    <property type="project" value="InterPro"/>
</dbReference>
<dbReference type="KEGG" id="parq:DSM112329_00180"/>
<feature type="compositionally biased region" description="Polar residues" evidence="1">
    <location>
        <begin position="164"/>
        <end position="173"/>
    </location>
</feature>
<dbReference type="GO" id="GO:0006313">
    <property type="term" value="P:DNA transposition"/>
    <property type="evidence" value="ECO:0007669"/>
    <property type="project" value="InterPro"/>
</dbReference>
<reference evidence="3" key="1">
    <citation type="submission" date="2022-12" db="EMBL/GenBank/DDBJ databases">
        <title>Paraconexibacter alkalitolerans sp. nov. and Baekduia alba sp. nov., isolated from soil and emended description of the genera Paraconexibacter (Chun et al., 2020) and Baekduia (An et al., 2020).</title>
        <authorList>
            <person name="Vieira S."/>
            <person name="Huber K.J."/>
            <person name="Geppert A."/>
            <person name="Wolf J."/>
            <person name="Neumann-Schaal M."/>
            <person name="Muesken M."/>
            <person name="Overmann J."/>
        </authorList>
    </citation>
    <scope>NUCLEOTIDE SEQUENCE</scope>
    <source>
        <strain evidence="3">AEG42_29</strain>
    </source>
</reference>
<evidence type="ECO:0000313" key="3">
    <source>
        <dbReference type="EMBL" id="XAY03366.1"/>
    </source>
</evidence>
<feature type="region of interest" description="Disordered" evidence="1">
    <location>
        <begin position="1"/>
        <end position="31"/>
    </location>
</feature>
<evidence type="ECO:0000256" key="1">
    <source>
        <dbReference type="SAM" id="MobiDB-lite"/>
    </source>
</evidence>
<gene>
    <name evidence="3" type="ORF">DSM112329_00180</name>
</gene>
<feature type="region of interest" description="Disordered" evidence="1">
    <location>
        <begin position="81"/>
        <end position="244"/>
    </location>
</feature>
<dbReference type="Pfam" id="PF02371">
    <property type="entry name" value="Transposase_20"/>
    <property type="match status" value="1"/>
</dbReference>
<dbReference type="RefSeq" id="WP_354699920.1">
    <property type="nucleotide sequence ID" value="NZ_CP114014.1"/>
</dbReference>
<sequence length="244" mass="25850">MRSSTRTASARVTGSARSAGQPPRAWRARPRSAWLGLTPILSQSGESAHRGGIMKTGSTLARRLLVESAWHYARTPGVGAALVGRQDGQGPGGRGDREQVAASAAQGPRRTRARGSPATSSSSRWPASCPASSGPPPPTNRRRQRSTWPVGRGVGPHAAGTRDSAMSSRSRPQATGAATLVPRQREPAARTIALGYPTPASSDWQRRQRARRPDPPEHGPPGRRSALPTWQPTPISAVRLLRGS</sequence>
<protein>
    <recommendedName>
        <fullName evidence="2">Transposase IS116/IS110/IS902 C-terminal domain-containing protein</fullName>
    </recommendedName>
</protein>
<feature type="compositionally biased region" description="Polar residues" evidence="1">
    <location>
        <begin position="1"/>
        <end position="18"/>
    </location>
</feature>
<dbReference type="AlphaFoldDB" id="A0AAU7AP70"/>
<accession>A0AAU7AP70</accession>
<name>A0AAU7AP70_9ACTN</name>
<organism evidence="3">
    <name type="scientific">Paraconexibacter sp. AEG42_29</name>
    <dbReference type="NCBI Taxonomy" id="2997339"/>
    <lineage>
        <taxon>Bacteria</taxon>
        <taxon>Bacillati</taxon>
        <taxon>Actinomycetota</taxon>
        <taxon>Thermoleophilia</taxon>
        <taxon>Solirubrobacterales</taxon>
        <taxon>Paraconexibacteraceae</taxon>
        <taxon>Paraconexibacter</taxon>
    </lineage>
</organism>
<dbReference type="EMBL" id="CP114014">
    <property type="protein sequence ID" value="XAY03366.1"/>
    <property type="molecule type" value="Genomic_DNA"/>
</dbReference>
<proteinExistence type="predicted"/>
<feature type="domain" description="Transposase IS116/IS110/IS902 C-terminal" evidence="2">
    <location>
        <begin position="32"/>
        <end position="75"/>
    </location>
</feature>